<dbReference type="AlphaFoldDB" id="A0A081N594"/>
<protein>
    <submittedName>
        <fullName evidence="1">Uncharacterized protein</fullName>
    </submittedName>
</protein>
<gene>
    <name evidence="1" type="ORF">GZ77_14985</name>
</gene>
<reference evidence="1 2" key="1">
    <citation type="submission" date="2014-06" db="EMBL/GenBank/DDBJ databases">
        <title>Whole Genome Sequences of Three Symbiotic Endozoicomonas Bacteria.</title>
        <authorList>
            <person name="Neave M.J."/>
            <person name="Apprill A."/>
            <person name="Voolstra C.R."/>
        </authorList>
    </citation>
    <scope>NUCLEOTIDE SEQUENCE [LARGE SCALE GENOMIC DNA]</scope>
    <source>
        <strain evidence="1 2">LMG 24815</strain>
    </source>
</reference>
<name>A0A081N594_9GAMM</name>
<accession>A0A081N594</accession>
<sequence length="60" mass="6404">MKDCFGVLIEALRLGIEVGFTGVFATEVAAGRTEGMEANLAGKLTERLNAFFFAVFGDSD</sequence>
<dbReference type="EMBL" id="JOKG01000003">
    <property type="protein sequence ID" value="KEQ13617.1"/>
    <property type="molecule type" value="Genomic_DNA"/>
</dbReference>
<evidence type="ECO:0000313" key="1">
    <source>
        <dbReference type="EMBL" id="KEQ13617.1"/>
    </source>
</evidence>
<organism evidence="1 2">
    <name type="scientific">Endozoicomonas montiporae</name>
    <dbReference type="NCBI Taxonomy" id="1027273"/>
    <lineage>
        <taxon>Bacteria</taxon>
        <taxon>Pseudomonadati</taxon>
        <taxon>Pseudomonadota</taxon>
        <taxon>Gammaproteobacteria</taxon>
        <taxon>Oceanospirillales</taxon>
        <taxon>Endozoicomonadaceae</taxon>
        <taxon>Endozoicomonas</taxon>
    </lineage>
</organism>
<evidence type="ECO:0000313" key="2">
    <source>
        <dbReference type="Proteomes" id="UP000028006"/>
    </source>
</evidence>
<comment type="caution">
    <text evidence="1">The sequence shown here is derived from an EMBL/GenBank/DDBJ whole genome shotgun (WGS) entry which is preliminary data.</text>
</comment>
<proteinExistence type="predicted"/>
<keyword evidence="2" id="KW-1185">Reference proteome</keyword>
<dbReference type="Proteomes" id="UP000028006">
    <property type="component" value="Unassembled WGS sequence"/>
</dbReference>